<dbReference type="KEGG" id="cyj:Cyan7822_4414"/>
<evidence type="ECO:0008006" key="5">
    <source>
        <dbReference type="Google" id="ProtNLM"/>
    </source>
</evidence>
<evidence type="ECO:0000313" key="3">
    <source>
        <dbReference type="EMBL" id="ADN16328.1"/>
    </source>
</evidence>
<dbReference type="OrthoDB" id="582393at2"/>
<dbReference type="RefSeq" id="WP_013324391.1">
    <property type="nucleotide sequence ID" value="NC_014501.1"/>
</dbReference>
<evidence type="ECO:0000256" key="1">
    <source>
        <dbReference type="ARBA" id="ARBA00023186"/>
    </source>
</evidence>
<dbReference type="InterPro" id="IPR009012">
    <property type="entry name" value="GrpE_head"/>
</dbReference>
<reference evidence="4" key="1">
    <citation type="journal article" date="2011" name="MBio">
        <title>Novel metabolic attributes of the genus Cyanothece, comprising a group of unicellular nitrogen-fixing Cyanobacteria.</title>
        <authorList>
            <person name="Bandyopadhyay A."/>
            <person name="Elvitigala T."/>
            <person name="Welsh E."/>
            <person name="Stockel J."/>
            <person name="Liberton M."/>
            <person name="Min H."/>
            <person name="Sherman L.A."/>
            <person name="Pakrasi H.B."/>
        </authorList>
    </citation>
    <scope>NUCLEOTIDE SEQUENCE [LARGE SCALE GENOMIC DNA]</scope>
    <source>
        <strain evidence="4">PCC 7822</strain>
    </source>
</reference>
<gene>
    <name evidence="3" type="ordered locus">Cyan7822_4414</name>
</gene>
<dbReference type="GO" id="GO:0000774">
    <property type="term" value="F:adenyl-nucleotide exchange factor activity"/>
    <property type="evidence" value="ECO:0007669"/>
    <property type="project" value="InterPro"/>
</dbReference>
<organism evidence="3 4">
    <name type="scientific">Gloeothece verrucosa (strain PCC 7822)</name>
    <name type="common">Cyanothece sp. (strain PCC 7822)</name>
    <dbReference type="NCBI Taxonomy" id="497965"/>
    <lineage>
        <taxon>Bacteria</taxon>
        <taxon>Bacillati</taxon>
        <taxon>Cyanobacteriota</taxon>
        <taxon>Cyanophyceae</taxon>
        <taxon>Oscillatoriophycideae</taxon>
        <taxon>Chroococcales</taxon>
        <taxon>Aphanothecaceae</taxon>
        <taxon>Gloeothece</taxon>
        <taxon>Gloeothece verrucosa</taxon>
    </lineage>
</organism>
<dbReference type="SUPFAM" id="SSF51064">
    <property type="entry name" value="Head domain of nucleotide exchange factor GrpE"/>
    <property type="match status" value="1"/>
</dbReference>
<keyword evidence="4" id="KW-1185">Reference proteome</keyword>
<dbReference type="GO" id="GO:0042803">
    <property type="term" value="F:protein homodimerization activity"/>
    <property type="evidence" value="ECO:0007669"/>
    <property type="project" value="InterPro"/>
</dbReference>
<dbReference type="Pfam" id="PF01025">
    <property type="entry name" value="GrpE"/>
    <property type="match status" value="1"/>
</dbReference>
<keyword evidence="1" id="KW-0143">Chaperone</keyword>
<sequence length="208" mass="23718">MIPFSLFKEKKQAEELALQVEALVRNLSGLPPAQSDDKNIIDVLESVGLLLKRFQENPELLKQKKTPTPEPEPVQTPPIEDPPTQQESPPVIEIVREVEAQPSQTVYALIRLRDWVLGSKSEDQQEKLNPKVLEIIYNELAQILENEGVICLEEVGKFNYEHQQAVSTETTNDPEKKDLICDTVRPGYLFQDKLIRPQEVIVYTFTNS</sequence>
<dbReference type="Gene3D" id="2.30.22.10">
    <property type="entry name" value="Head domain of nucleotide exchange factor GrpE"/>
    <property type="match status" value="1"/>
</dbReference>
<dbReference type="EMBL" id="CP002198">
    <property type="protein sequence ID" value="ADN16328.1"/>
    <property type="molecule type" value="Genomic_DNA"/>
</dbReference>
<dbReference type="GO" id="GO:0051087">
    <property type="term" value="F:protein-folding chaperone binding"/>
    <property type="evidence" value="ECO:0007669"/>
    <property type="project" value="InterPro"/>
</dbReference>
<dbReference type="eggNOG" id="COG0576">
    <property type="taxonomic scope" value="Bacteria"/>
</dbReference>
<dbReference type="Proteomes" id="UP000008206">
    <property type="component" value="Chromosome"/>
</dbReference>
<dbReference type="STRING" id="497965.Cyan7822_4414"/>
<accession>E0UB83</accession>
<proteinExistence type="predicted"/>
<feature type="compositionally biased region" description="Pro residues" evidence="2">
    <location>
        <begin position="68"/>
        <end position="81"/>
    </location>
</feature>
<protein>
    <recommendedName>
        <fullName evidence="5">Nucleotide exchange factor GrpE</fullName>
    </recommendedName>
</protein>
<feature type="region of interest" description="Disordered" evidence="2">
    <location>
        <begin position="60"/>
        <end position="87"/>
    </location>
</feature>
<dbReference type="GO" id="GO:0006457">
    <property type="term" value="P:protein folding"/>
    <property type="evidence" value="ECO:0007669"/>
    <property type="project" value="InterPro"/>
</dbReference>
<name>E0UB83_GLOV7</name>
<dbReference type="HOGENOM" id="CLU_1250195_0_0_3"/>
<evidence type="ECO:0000256" key="2">
    <source>
        <dbReference type="SAM" id="MobiDB-lite"/>
    </source>
</evidence>
<dbReference type="AlphaFoldDB" id="E0UB83"/>
<dbReference type="InterPro" id="IPR000740">
    <property type="entry name" value="GrpE"/>
</dbReference>
<evidence type="ECO:0000313" key="4">
    <source>
        <dbReference type="Proteomes" id="UP000008206"/>
    </source>
</evidence>